<accession>A0AAV4XM73</accession>
<proteinExistence type="predicted"/>
<evidence type="ECO:0000313" key="3">
    <source>
        <dbReference type="Proteomes" id="UP001054945"/>
    </source>
</evidence>
<evidence type="ECO:0000256" key="1">
    <source>
        <dbReference type="SAM" id="MobiDB-lite"/>
    </source>
</evidence>
<dbReference type="Proteomes" id="UP001054945">
    <property type="component" value="Unassembled WGS sequence"/>
</dbReference>
<organism evidence="2 3">
    <name type="scientific">Caerostris extrusa</name>
    <name type="common">Bark spider</name>
    <name type="synonym">Caerostris bankana</name>
    <dbReference type="NCBI Taxonomy" id="172846"/>
    <lineage>
        <taxon>Eukaryota</taxon>
        <taxon>Metazoa</taxon>
        <taxon>Ecdysozoa</taxon>
        <taxon>Arthropoda</taxon>
        <taxon>Chelicerata</taxon>
        <taxon>Arachnida</taxon>
        <taxon>Araneae</taxon>
        <taxon>Araneomorphae</taxon>
        <taxon>Entelegynae</taxon>
        <taxon>Araneoidea</taxon>
        <taxon>Araneidae</taxon>
        <taxon>Caerostris</taxon>
    </lineage>
</organism>
<dbReference type="AlphaFoldDB" id="A0AAV4XM73"/>
<comment type="caution">
    <text evidence="2">The sequence shown here is derived from an EMBL/GenBank/DDBJ whole genome shotgun (WGS) entry which is preliminary data.</text>
</comment>
<feature type="compositionally biased region" description="Polar residues" evidence="1">
    <location>
        <begin position="12"/>
        <end position="21"/>
    </location>
</feature>
<keyword evidence="3" id="KW-1185">Reference proteome</keyword>
<evidence type="ECO:0000313" key="2">
    <source>
        <dbReference type="EMBL" id="GIY96056.1"/>
    </source>
</evidence>
<name>A0AAV4XM73_CAEEX</name>
<sequence>MSKSVSARRLNENSPTKEFQIPQANQTNAYALFEDDWCFAGRCTICHLHQLFGDLFATRAGVVGGGGVDSARNVG</sequence>
<protein>
    <submittedName>
        <fullName evidence="2">Uncharacterized protein</fullName>
    </submittedName>
</protein>
<gene>
    <name evidence="2" type="ORF">CEXT_643081</name>
</gene>
<dbReference type="EMBL" id="BPLR01000611">
    <property type="protein sequence ID" value="GIY96056.1"/>
    <property type="molecule type" value="Genomic_DNA"/>
</dbReference>
<reference evidence="2 3" key="1">
    <citation type="submission" date="2021-06" db="EMBL/GenBank/DDBJ databases">
        <title>Caerostris extrusa draft genome.</title>
        <authorList>
            <person name="Kono N."/>
            <person name="Arakawa K."/>
        </authorList>
    </citation>
    <scope>NUCLEOTIDE SEQUENCE [LARGE SCALE GENOMIC DNA]</scope>
</reference>
<feature type="region of interest" description="Disordered" evidence="1">
    <location>
        <begin position="1"/>
        <end position="21"/>
    </location>
</feature>